<organism evidence="3 4">
    <name type="scientific">Lactuca virosa</name>
    <dbReference type="NCBI Taxonomy" id="75947"/>
    <lineage>
        <taxon>Eukaryota</taxon>
        <taxon>Viridiplantae</taxon>
        <taxon>Streptophyta</taxon>
        <taxon>Embryophyta</taxon>
        <taxon>Tracheophyta</taxon>
        <taxon>Spermatophyta</taxon>
        <taxon>Magnoliopsida</taxon>
        <taxon>eudicotyledons</taxon>
        <taxon>Gunneridae</taxon>
        <taxon>Pentapetalae</taxon>
        <taxon>asterids</taxon>
        <taxon>campanulids</taxon>
        <taxon>Asterales</taxon>
        <taxon>Asteraceae</taxon>
        <taxon>Cichorioideae</taxon>
        <taxon>Cichorieae</taxon>
        <taxon>Lactucinae</taxon>
        <taxon>Lactuca</taxon>
    </lineage>
</organism>
<evidence type="ECO:0000313" key="4">
    <source>
        <dbReference type="Proteomes" id="UP001157418"/>
    </source>
</evidence>
<keyword evidence="2" id="KW-0812">Transmembrane</keyword>
<evidence type="ECO:0000256" key="2">
    <source>
        <dbReference type="SAM" id="Phobius"/>
    </source>
</evidence>
<name>A0AAU9LY41_9ASTR</name>
<evidence type="ECO:0000256" key="1">
    <source>
        <dbReference type="SAM" id="MobiDB-lite"/>
    </source>
</evidence>
<gene>
    <name evidence="3" type="ORF">LVIROSA_LOCUS8200</name>
</gene>
<dbReference type="EMBL" id="CAKMRJ010001112">
    <property type="protein sequence ID" value="CAH1420758.1"/>
    <property type="molecule type" value="Genomic_DNA"/>
</dbReference>
<sequence>MVSSSSRAASSCPQIKQETQLEVDGDGDVDGESGFPWRVVMLGYGYGTVIGLVMGYVMLSTGRQKWFNAIADAGEHMLRTTGNKKRYVYIGK</sequence>
<protein>
    <submittedName>
        <fullName evidence="3">Uncharacterized protein</fullName>
    </submittedName>
</protein>
<accession>A0AAU9LY41</accession>
<evidence type="ECO:0000313" key="3">
    <source>
        <dbReference type="EMBL" id="CAH1420758.1"/>
    </source>
</evidence>
<keyword evidence="2" id="KW-1133">Transmembrane helix</keyword>
<keyword evidence="2" id="KW-0472">Membrane</keyword>
<feature type="transmembrane region" description="Helical" evidence="2">
    <location>
        <begin position="39"/>
        <end position="59"/>
    </location>
</feature>
<reference evidence="3 4" key="1">
    <citation type="submission" date="2022-01" db="EMBL/GenBank/DDBJ databases">
        <authorList>
            <person name="Xiong W."/>
            <person name="Schranz E."/>
        </authorList>
    </citation>
    <scope>NUCLEOTIDE SEQUENCE [LARGE SCALE GENOMIC DNA]</scope>
</reference>
<dbReference type="Proteomes" id="UP001157418">
    <property type="component" value="Unassembled WGS sequence"/>
</dbReference>
<proteinExistence type="predicted"/>
<dbReference type="AlphaFoldDB" id="A0AAU9LY41"/>
<feature type="region of interest" description="Disordered" evidence="1">
    <location>
        <begin position="1"/>
        <end position="29"/>
    </location>
</feature>
<keyword evidence="4" id="KW-1185">Reference proteome</keyword>
<feature type="compositionally biased region" description="Low complexity" evidence="1">
    <location>
        <begin position="1"/>
        <end position="11"/>
    </location>
</feature>
<comment type="caution">
    <text evidence="3">The sequence shown here is derived from an EMBL/GenBank/DDBJ whole genome shotgun (WGS) entry which is preliminary data.</text>
</comment>